<accession>X1R9T1</accession>
<proteinExistence type="predicted"/>
<gene>
    <name evidence="1" type="ORF">S12H4_20702</name>
</gene>
<comment type="caution">
    <text evidence="1">The sequence shown here is derived from an EMBL/GenBank/DDBJ whole genome shotgun (WGS) entry which is preliminary data.</text>
</comment>
<feature type="non-terminal residue" evidence="1">
    <location>
        <position position="1"/>
    </location>
</feature>
<dbReference type="AlphaFoldDB" id="X1R9T1"/>
<organism evidence="1">
    <name type="scientific">marine sediment metagenome</name>
    <dbReference type="NCBI Taxonomy" id="412755"/>
    <lineage>
        <taxon>unclassified sequences</taxon>
        <taxon>metagenomes</taxon>
        <taxon>ecological metagenomes</taxon>
    </lineage>
</organism>
<dbReference type="SUPFAM" id="SSF48695">
    <property type="entry name" value="Multiheme cytochromes"/>
    <property type="match status" value="1"/>
</dbReference>
<sequence>VLLSLLLAVYLEESTILHRTLLHWLGLEVIPLTAELASEYQIPKGQTGVLVDEVTLESAESGILAGDMVQSISGFPTPDLKAFFQATQRVQEKVRAQVGISRRGSKMTFVMTARNTVILGFAQMEAAQPIQPGALRPHRYMGSCTSCHIFMQTGGQLPTDAGDILPNPLPITKNAKAPHRDRGRCATCHTISDMLPNPPTITKNAKAPHSYRGRCATCHTIR</sequence>
<dbReference type="InterPro" id="IPR036034">
    <property type="entry name" value="PDZ_sf"/>
</dbReference>
<dbReference type="Gene3D" id="2.30.42.60">
    <property type="match status" value="2"/>
</dbReference>
<evidence type="ECO:0000313" key="1">
    <source>
        <dbReference type="EMBL" id="GAI77467.1"/>
    </source>
</evidence>
<protein>
    <submittedName>
        <fullName evidence="1">Uncharacterized protein</fullName>
    </submittedName>
</protein>
<dbReference type="SUPFAM" id="SSF50156">
    <property type="entry name" value="PDZ domain-like"/>
    <property type="match status" value="1"/>
</dbReference>
<dbReference type="InterPro" id="IPR036280">
    <property type="entry name" value="Multihaem_cyt_sf"/>
</dbReference>
<name>X1R9T1_9ZZZZ</name>
<reference evidence="1" key="1">
    <citation type="journal article" date="2014" name="Front. Microbiol.">
        <title>High frequency of phylogenetically diverse reductive dehalogenase-homologous genes in deep subseafloor sedimentary metagenomes.</title>
        <authorList>
            <person name="Kawai M."/>
            <person name="Futagami T."/>
            <person name="Toyoda A."/>
            <person name="Takaki Y."/>
            <person name="Nishi S."/>
            <person name="Hori S."/>
            <person name="Arai W."/>
            <person name="Tsubouchi T."/>
            <person name="Morono Y."/>
            <person name="Uchiyama I."/>
            <person name="Ito T."/>
            <person name="Fujiyama A."/>
            <person name="Inagaki F."/>
            <person name="Takami H."/>
        </authorList>
    </citation>
    <scope>NUCLEOTIDE SEQUENCE</scope>
    <source>
        <strain evidence="1">Expedition CK06-06</strain>
    </source>
</reference>
<dbReference type="EMBL" id="BARW01010536">
    <property type="protein sequence ID" value="GAI77467.1"/>
    <property type="molecule type" value="Genomic_DNA"/>
</dbReference>